<dbReference type="Pfam" id="PF00849">
    <property type="entry name" value="PseudoU_synth_2"/>
    <property type="match status" value="1"/>
</dbReference>
<dbReference type="InterPro" id="IPR020103">
    <property type="entry name" value="PsdUridine_synth_cat_dom_sf"/>
</dbReference>
<reference evidence="2" key="1">
    <citation type="submission" date="2021-01" db="EMBL/GenBank/DDBJ databases">
        <title>Description of Breznakiella homolactica.</title>
        <authorList>
            <person name="Song Y."/>
            <person name="Brune A."/>
        </authorList>
    </citation>
    <scope>NUCLEOTIDE SEQUENCE</scope>
    <source>
        <strain evidence="2">RmG30</strain>
    </source>
</reference>
<dbReference type="Gene3D" id="3.30.2350.10">
    <property type="entry name" value="Pseudouridine synthase"/>
    <property type="match status" value="1"/>
</dbReference>
<dbReference type="PANTHER" id="PTHR21600">
    <property type="entry name" value="MITOCHONDRIAL RNA PSEUDOURIDINE SYNTHASE"/>
    <property type="match status" value="1"/>
</dbReference>
<dbReference type="RefSeq" id="WP_215628574.1">
    <property type="nucleotide sequence ID" value="NZ_CP067089.2"/>
</dbReference>
<name>A0A7T7XRR7_9SPIR</name>
<dbReference type="GO" id="GO:0140098">
    <property type="term" value="F:catalytic activity, acting on RNA"/>
    <property type="evidence" value="ECO:0007669"/>
    <property type="project" value="UniProtKB-ARBA"/>
</dbReference>
<dbReference type="Proteomes" id="UP000595917">
    <property type="component" value="Chromosome"/>
</dbReference>
<dbReference type="GO" id="GO:0006396">
    <property type="term" value="P:RNA processing"/>
    <property type="evidence" value="ECO:0007669"/>
    <property type="project" value="UniProtKB-ARBA"/>
</dbReference>
<accession>A0A7T7XRR7</accession>
<dbReference type="PROSITE" id="PS01129">
    <property type="entry name" value="PSI_RLU"/>
    <property type="match status" value="1"/>
</dbReference>
<dbReference type="GO" id="GO:0009982">
    <property type="term" value="F:pseudouridine synthase activity"/>
    <property type="evidence" value="ECO:0007669"/>
    <property type="project" value="InterPro"/>
</dbReference>
<dbReference type="EMBL" id="CP067089">
    <property type="protein sequence ID" value="QQO11265.1"/>
    <property type="molecule type" value="Genomic_DNA"/>
</dbReference>
<protein>
    <submittedName>
        <fullName evidence="2">RNA pseudouridine synthase</fullName>
    </submittedName>
</protein>
<organism evidence="2 3">
    <name type="scientific">Breznakiella homolactica</name>
    <dbReference type="NCBI Taxonomy" id="2798577"/>
    <lineage>
        <taxon>Bacteria</taxon>
        <taxon>Pseudomonadati</taxon>
        <taxon>Spirochaetota</taxon>
        <taxon>Spirochaetia</taxon>
        <taxon>Spirochaetales</taxon>
        <taxon>Breznakiellaceae</taxon>
        <taxon>Breznakiella</taxon>
    </lineage>
</organism>
<dbReference type="InterPro" id="IPR006224">
    <property type="entry name" value="PsdUridine_synth_RluA-like_CS"/>
</dbReference>
<dbReference type="GO" id="GO:0001522">
    <property type="term" value="P:pseudouridine synthesis"/>
    <property type="evidence" value="ECO:0007669"/>
    <property type="project" value="InterPro"/>
</dbReference>
<dbReference type="InterPro" id="IPR006145">
    <property type="entry name" value="PsdUridine_synth_RsuA/RluA"/>
</dbReference>
<evidence type="ECO:0000313" key="3">
    <source>
        <dbReference type="Proteomes" id="UP000595917"/>
    </source>
</evidence>
<keyword evidence="3" id="KW-1185">Reference proteome</keyword>
<proteinExistence type="predicted"/>
<evidence type="ECO:0000313" key="2">
    <source>
        <dbReference type="EMBL" id="QQO11265.1"/>
    </source>
</evidence>
<gene>
    <name evidence="2" type="ORF">JFL75_10270</name>
</gene>
<dbReference type="SUPFAM" id="SSF55120">
    <property type="entry name" value="Pseudouridine synthase"/>
    <property type="match status" value="1"/>
</dbReference>
<sequence>MKNITVLYEDGDCIILNKPAGLAVQGGANVGASLDRLLAAEWKPEPLLVHRLDKDTSGVILAAKTRESARYFSEIIGSRAARKVYRAICSGSPEPVSGTISLPLEIRGRRKESLTQYQTIAGGGGYSLLELELGSGRMHQIRRHLSQIGTPVLGDGKYGDFRLNKKLGKELGLKRLLLHAYRMVLPLPGGTSLDISAPPPDYFANLADRLFGPR</sequence>
<dbReference type="InterPro" id="IPR050188">
    <property type="entry name" value="RluA_PseudoU_synthase"/>
</dbReference>
<dbReference type="CDD" id="cd02869">
    <property type="entry name" value="PseudoU_synth_RluA_like"/>
    <property type="match status" value="1"/>
</dbReference>
<evidence type="ECO:0000259" key="1">
    <source>
        <dbReference type="Pfam" id="PF00849"/>
    </source>
</evidence>
<dbReference type="GO" id="GO:0003723">
    <property type="term" value="F:RNA binding"/>
    <property type="evidence" value="ECO:0007669"/>
    <property type="project" value="InterPro"/>
</dbReference>
<feature type="domain" description="Pseudouridine synthase RsuA/RluA-like" evidence="1">
    <location>
        <begin position="13"/>
        <end position="147"/>
    </location>
</feature>
<dbReference type="AlphaFoldDB" id="A0A7T7XRR7"/>
<dbReference type="KEGG" id="bhc:JFL75_10270"/>